<dbReference type="EMBL" id="KN840494">
    <property type="protein sequence ID" value="KIP07613.1"/>
    <property type="molecule type" value="Genomic_DNA"/>
</dbReference>
<proteinExistence type="predicted"/>
<dbReference type="Proteomes" id="UP000053257">
    <property type="component" value="Unassembled WGS sequence"/>
</dbReference>
<organism evidence="1 2">
    <name type="scientific">Phlebiopsis gigantea (strain 11061_1 CR5-6)</name>
    <name type="common">White-rot fungus</name>
    <name type="synonym">Peniophora gigantea</name>
    <dbReference type="NCBI Taxonomy" id="745531"/>
    <lineage>
        <taxon>Eukaryota</taxon>
        <taxon>Fungi</taxon>
        <taxon>Dikarya</taxon>
        <taxon>Basidiomycota</taxon>
        <taxon>Agaricomycotina</taxon>
        <taxon>Agaricomycetes</taxon>
        <taxon>Polyporales</taxon>
        <taxon>Phanerochaetaceae</taxon>
        <taxon>Phlebiopsis</taxon>
    </lineage>
</organism>
<sequence>MPPLSPRLRYRLRRPICKINAEDPSQFRPGVVYPPAIAAIVITLCHLRSILSHTCIRTTHLISLQYRSICYVYFFFWLTWDQRWILQPPQVAPTPPSMPW</sequence>
<dbReference type="AlphaFoldDB" id="A0A0C3PLZ8"/>
<dbReference type="HOGENOM" id="CLU_2307072_0_0_1"/>
<evidence type="ECO:0000313" key="1">
    <source>
        <dbReference type="EMBL" id="KIP07613.1"/>
    </source>
</evidence>
<reference evidence="1 2" key="1">
    <citation type="journal article" date="2014" name="PLoS Genet.">
        <title>Analysis of the Phlebiopsis gigantea genome, transcriptome and secretome provides insight into its pioneer colonization strategies of wood.</title>
        <authorList>
            <person name="Hori C."/>
            <person name="Ishida T."/>
            <person name="Igarashi K."/>
            <person name="Samejima M."/>
            <person name="Suzuki H."/>
            <person name="Master E."/>
            <person name="Ferreira P."/>
            <person name="Ruiz-Duenas F.J."/>
            <person name="Held B."/>
            <person name="Canessa P."/>
            <person name="Larrondo L.F."/>
            <person name="Schmoll M."/>
            <person name="Druzhinina I.S."/>
            <person name="Kubicek C.P."/>
            <person name="Gaskell J.A."/>
            <person name="Kersten P."/>
            <person name="St John F."/>
            <person name="Glasner J."/>
            <person name="Sabat G."/>
            <person name="Splinter BonDurant S."/>
            <person name="Syed K."/>
            <person name="Yadav J."/>
            <person name="Mgbeahuruike A.C."/>
            <person name="Kovalchuk A."/>
            <person name="Asiegbu F.O."/>
            <person name="Lackner G."/>
            <person name="Hoffmeister D."/>
            <person name="Rencoret J."/>
            <person name="Gutierrez A."/>
            <person name="Sun H."/>
            <person name="Lindquist E."/>
            <person name="Barry K."/>
            <person name="Riley R."/>
            <person name="Grigoriev I.V."/>
            <person name="Henrissat B."/>
            <person name="Kues U."/>
            <person name="Berka R.M."/>
            <person name="Martinez A.T."/>
            <person name="Covert S.F."/>
            <person name="Blanchette R.A."/>
            <person name="Cullen D."/>
        </authorList>
    </citation>
    <scope>NUCLEOTIDE SEQUENCE [LARGE SCALE GENOMIC DNA]</scope>
    <source>
        <strain evidence="1 2">11061_1 CR5-6</strain>
    </source>
</reference>
<keyword evidence="2" id="KW-1185">Reference proteome</keyword>
<evidence type="ECO:0000313" key="2">
    <source>
        <dbReference type="Proteomes" id="UP000053257"/>
    </source>
</evidence>
<accession>A0A0C3PLZ8</accession>
<name>A0A0C3PLZ8_PHLG1</name>
<protein>
    <submittedName>
        <fullName evidence="1">Uncharacterized protein</fullName>
    </submittedName>
</protein>
<gene>
    <name evidence="1" type="ORF">PHLGIDRAFT_413845</name>
</gene>